<feature type="chain" id="PRO_5041378578" description="Lipoprotein" evidence="1">
    <location>
        <begin position="22"/>
        <end position="171"/>
    </location>
</feature>
<evidence type="ECO:0000313" key="3">
    <source>
        <dbReference type="Proteomes" id="UP001239782"/>
    </source>
</evidence>
<organism evidence="2 3">
    <name type="scientific">Pleionea litopenaei</name>
    <dbReference type="NCBI Taxonomy" id="3070815"/>
    <lineage>
        <taxon>Bacteria</taxon>
        <taxon>Pseudomonadati</taxon>
        <taxon>Pseudomonadota</taxon>
        <taxon>Gammaproteobacteria</taxon>
        <taxon>Oceanospirillales</taxon>
        <taxon>Pleioneaceae</taxon>
        <taxon>Pleionea</taxon>
    </lineage>
</organism>
<evidence type="ECO:0000313" key="2">
    <source>
        <dbReference type="EMBL" id="WMS88818.1"/>
    </source>
</evidence>
<keyword evidence="1" id="KW-0732">Signal</keyword>
<proteinExistence type="predicted"/>
<evidence type="ECO:0000256" key="1">
    <source>
        <dbReference type="SAM" id="SignalP"/>
    </source>
</evidence>
<dbReference type="KEGG" id="plei:Q9312_07840"/>
<keyword evidence="3" id="KW-1185">Reference proteome</keyword>
<dbReference type="EMBL" id="CP133548">
    <property type="protein sequence ID" value="WMS88818.1"/>
    <property type="molecule type" value="Genomic_DNA"/>
</dbReference>
<dbReference type="Proteomes" id="UP001239782">
    <property type="component" value="Chromosome"/>
</dbReference>
<sequence length="171" mass="19219">MKALKLGVVLLGFFAATNLIACDNLFFVSVFEVNNETHHIFLIKENGDIDEAVKLDGDDFQEMGEFSIDDGQLIYQESQIVEADEVLFQGKSNVLKIAIVRNEKNSLSSMKKFLSAMAGHPVQKSEIIAVILNGEKITFKEELAARDSSYRWKVKAKLMKDCKDIVTKKDL</sequence>
<dbReference type="RefSeq" id="WP_309204039.1">
    <property type="nucleotide sequence ID" value="NZ_CP133548.1"/>
</dbReference>
<evidence type="ECO:0008006" key="4">
    <source>
        <dbReference type="Google" id="ProtNLM"/>
    </source>
</evidence>
<name>A0AA51RW96_9GAMM</name>
<gene>
    <name evidence="2" type="ORF">Q9312_07840</name>
</gene>
<feature type="signal peptide" evidence="1">
    <location>
        <begin position="1"/>
        <end position="21"/>
    </location>
</feature>
<reference evidence="2 3" key="1">
    <citation type="submission" date="2023-08" db="EMBL/GenBank/DDBJ databases">
        <title>Pleionea litopenaei sp. nov., isolated from stomach of juvenile Litopenaeus vannamei.</title>
        <authorList>
            <person name="Rho A.M."/>
            <person name="Hwang C.Y."/>
        </authorList>
    </citation>
    <scope>NUCLEOTIDE SEQUENCE [LARGE SCALE GENOMIC DNA]</scope>
    <source>
        <strain evidence="2 3">HL-JVS1</strain>
    </source>
</reference>
<accession>A0AA51RW96</accession>
<dbReference type="AlphaFoldDB" id="A0AA51RW96"/>
<protein>
    <recommendedName>
        <fullName evidence="4">Lipoprotein</fullName>
    </recommendedName>
</protein>